<dbReference type="GO" id="GO:0003677">
    <property type="term" value="F:DNA binding"/>
    <property type="evidence" value="ECO:0007669"/>
    <property type="project" value="InterPro"/>
</dbReference>
<sequence>MNPNMQNMMSSYLKIKKLVQDEEEEEDDEEEEDEDEDEEEKDIGVEVKFAESQLKKKKLSLGEGSGKVTGKAVAGGVAVVAPPCCLVENCEADLSCCKKYHQRHRVCEVHAKAPVVLVDGLRQRFCQQCSRFMSSEFDQTKELRRRLAGHNERRRKSSLESRREGSSRRLNENQFRQLNERPDLSSPGNQNFHIHSSH</sequence>
<evidence type="ECO:0000259" key="6">
    <source>
        <dbReference type="PROSITE" id="PS51141"/>
    </source>
</evidence>
<dbReference type="PROSITE" id="PS51141">
    <property type="entry name" value="ZF_SBP"/>
    <property type="match status" value="1"/>
</dbReference>
<feature type="region of interest" description="Disordered" evidence="5">
    <location>
        <begin position="1"/>
        <end position="46"/>
    </location>
</feature>
<name>A0AAW2KIA8_SESRA</name>
<dbReference type="Pfam" id="PF03110">
    <property type="entry name" value="SBP"/>
    <property type="match status" value="1"/>
</dbReference>
<evidence type="ECO:0000256" key="1">
    <source>
        <dbReference type="ARBA" id="ARBA00022723"/>
    </source>
</evidence>
<dbReference type="PANTHER" id="PTHR31251">
    <property type="entry name" value="SQUAMOSA PROMOTER-BINDING-LIKE PROTEIN 4"/>
    <property type="match status" value="1"/>
</dbReference>
<feature type="compositionally biased region" description="Polar residues" evidence="5">
    <location>
        <begin position="186"/>
        <end position="198"/>
    </location>
</feature>
<dbReference type="Gene3D" id="4.10.1100.10">
    <property type="entry name" value="Transcription factor, SBP-box domain"/>
    <property type="match status" value="1"/>
</dbReference>
<evidence type="ECO:0000313" key="7">
    <source>
        <dbReference type="EMBL" id="KAL0306526.1"/>
    </source>
</evidence>
<feature type="compositionally biased region" description="Basic and acidic residues" evidence="5">
    <location>
        <begin position="157"/>
        <end position="171"/>
    </location>
</feature>
<protein>
    <submittedName>
        <fullName evidence="7">Squamosa promoter-binding protein 2</fullName>
    </submittedName>
</protein>
<accession>A0AAW2KIA8</accession>
<dbReference type="PANTHER" id="PTHR31251:SF205">
    <property type="entry name" value="SQUAMOSA PROMOTER-BINDING-LIKE PROTEIN 3"/>
    <property type="match status" value="1"/>
</dbReference>
<feature type="region of interest" description="Disordered" evidence="5">
    <location>
        <begin position="147"/>
        <end position="198"/>
    </location>
</feature>
<feature type="compositionally biased region" description="Acidic residues" evidence="5">
    <location>
        <begin position="21"/>
        <end position="41"/>
    </location>
</feature>
<reference evidence="7" key="1">
    <citation type="submission" date="2020-06" db="EMBL/GenBank/DDBJ databases">
        <authorList>
            <person name="Li T."/>
            <person name="Hu X."/>
            <person name="Zhang T."/>
            <person name="Song X."/>
            <person name="Zhang H."/>
            <person name="Dai N."/>
            <person name="Sheng W."/>
            <person name="Hou X."/>
            <person name="Wei L."/>
        </authorList>
    </citation>
    <scope>NUCLEOTIDE SEQUENCE</scope>
    <source>
        <strain evidence="7">G02</strain>
        <tissue evidence="7">Leaf</tissue>
    </source>
</reference>
<dbReference type="InterPro" id="IPR036893">
    <property type="entry name" value="SBP_sf"/>
</dbReference>
<feature type="compositionally biased region" description="Basic residues" evidence="5">
    <location>
        <begin position="147"/>
        <end position="156"/>
    </location>
</feature>
<comment type="caution">
    <text evidence="7">The sequence shown here is derived from an EMBL/GenBank/DDBJ whole genome shotgun (WGS) entry which is preliminary data.</text>
</comment>
<keyword evidence="3" id="KW-0862">Zinc</keyword>
<dbReference type="InterPro" id="IPR004333">
    <property type="entry name" value="SBP_dom"/>
</dbReference>
<dbReference type="GO" id="GO:0008270">
    <property type="term" value="F:zinc ion binding"/>
    <property type="evidence" value="ECO:0007669"/>
    <property type="project" value="UniProtKB-KW"/>
</dbReference>
<evidence type="ECO:0000256" key="3">
    <source>
        <dbReference type="ARBA" id="ARBA00022833"/>
    </source>
</evidence>
<gene>
    <name evidence="7" type="ORF">Sradi_6069900</name>
</gene>
<reference evidence="7" key="2">
    <citation type="journal article" date="2024" name="Plant">
        <title>Genomic evolution and insights into agronomic trait innovations of Sesamum species.</title>
        <authorList>
            <person name="Miao H."/>
            <person name="Wang L."/>
            <person name="Qu L."/>
            <person name="Liu H."/>
            <person name="Sun Y."/>
            <person name="Le M."/>
            <person name="Wang Q."/>
            <person name="Wei S."/>
            <person name="Zheng Y."/>
            <person name="Lin W."/>
            <person name="Duan Y."/>
            <person name="Cao H."/>
            <person name="Xiong S."/>
            <person name="Wang X."/>
            <person name="Wei L."/>
            <person name="Li C."/>
            <person name="Ma Q."/>
            <person name="Ju M."/>
            <person name="Zhao R."/>
            <person name="Li G."/>
            <person name="Mu C."/>
            <person name="Tian Q."/>
            <person name="Mei H."/>
            <person name="Zhang T."/>
            <person name="Gao T."/>
            <person name="Zhang H."/>
        </authorList>
    </citation>
    <scope>NUCLEOTIDE SEQUENCE</scope>
    <source>
        <strain evidence="7">G02</strain>
    </source>
</reference>
<feature type="domain" description="SBP-type" evidence="6">
    <location>
        <begin position="82"/>
        <end position="157"/>
    </location>
</feature>
<dbReference type="AlphaFoldDB" id="A0AAW2KIA8"/>
<dbReference type="InterPro" id="IPR044817">
    <property type="entry name" value="SBP-like"/>
</dbReference>
<feature type="compositionally biased region" description="Polar residues" evidence="5">
    <location>
        <begin position="1"/>
        <end position="10"/>
    </location>
</feature>
<proteinExistence type="predicted"/>
<organism evidence="7">
    <name type="scientific">Sesamum radiatum</name>
    <name type="common">Black benniseed</name>
    <dbReference type="NCBI Taxonomy" id="300843"/>
    <lineage>
        <taxon>Eukaryota</taxon>
        <taxon>Viridiplantae</taxon>
        <taxon>Streptophyta</taxon>
        <taxon>Embryophyta</taxon>
        <taxon>Tracheophyta</taxon>
        <taxon>Spermatophyta</taxon>
        <taxon>Magnoliopsida</taxon>
        <taxon>eudicotyledons</taxon>
        <taxon>Gunneridae</taxon>
        <taxon>Pentapetalae</taxon>
        <taxon>asterids</taxon>
        <taxon>lamiids</taxon>
        <taxon>Lamiales</taxon>
        <taxon>Pedaliaceae</taxon>
        <taxon>Sesamum</taxon>
    </lineage>
</organism>
<evidence type="ECO:0000256" key="4">
    <source>
        <dbReference type="PROSITE-ProRule" id="PRU00470"/>
    </source>
</evidence>
<evidence type="ECO:0000256" key="5">
    <source>
        <dbReference type="SAM" id="MobiDB-lite"/>
    </source>
</evidence>
<dbReference type="GO" id="GO:0005634">
    <property type="term" value="C:nucleus"/>
    <property type="evidence" value="ECO:0007669"/>
    <property type="project" value="InterPro"/>
</dbReference>
<keyword evidence="1" id="KW-0479">Metal-binding</keyword>
<keyword evidence="2 4" id="KW-0863">Zinc-finger</keyword>
<evidence type="ECO:0000256" key="2">
    <source>
        <dbReference type="ARBA" id="ARBA00022771"/>
    </source>
</evidence>
<dbReference type="SUPFAM" id="SSF103612">
    <property type="entry name" value="SBT domain"/>
    <property type="match status" value="1"/>
</dbReference>
<dbReference type="EMBL" id="JACGWJ010000028">
    <property type="protein sequence ID" value="KAL0306526.1"/>
    <property type="molecule type" value="Genomic_DNA"/>
</dbReference>